<feature type="compositionally biased region" description="Basic and acidic residues" evidence="1">
    <location>
        <begin position="51"/>
        <end position="60"/>
    </location>
</feature>
<feature type="compositionally biased region" description="Polar residues" evidence="1">
    <location>
        <begin position="22"/>
        <end position="43"/>
    </location>
</feature>
<evidence type="ECO:0000313" key="3">
    <source>
        <dbReference type="Proteomes" id="UP001054821"/>
    </source>
</evidence>
<reference evidence="2 3" key="1">
    <citation type="journal article" date="2022" name="G3 (Bethesda)">
        <title>Whole-genome sequence and methylome profiling of the almond [Prunus dulcis (Mill.) D.A. Webb] cultivar 'Nonpareil'.</title>
        <authorList>
            <person name="D'Amico-Willman K.M."/>
            <person name="Ouma W.Z."/>
            <person name="Meulia T."/>
            <person name="Sideli G.M."/>
            <person name="Gradziel T.M."/>
            <person name="Fresnedo-Ramirez J."/>
        </authorList>
    </citation>
    <scope>NUCLEOTIDE SEQUENCE [LARGE SCALE GENOMIC DNA]</scope>
    <source>
        <strain evidence="2">Clone GOH B32 T37-40</strain>
    </source>
</reference>
<sequence>MTLPENDRLQLDNDWSFKTLPENDQSQLGSDRSLPENQPQPDLSSPCCPTQEEKTDEILHTPDTSSAPVPHQSPVEDVIQVTSCPETDNINEISHDNLISKGTEPAY</sequence>
<proteinExistence type="predicted"/>
<dbReference type="AlphaFoldDB" id="A0AAD4YM94"/>
<organism evidence="2 3">
    <name type="scientific">Prunus dulcis</name>
    <name type="common">Almond</name>
    <name type="synonym">Amygdalus dulcis</name>
    <dbReference type="NCBI Taxonomy" id="3755"/>
    <lineage>
        <taxon>Eukaryota</taxon>
        <taxon>Viridiplantae</taxon>
        <taxon>Streptophyta</taxon>
        <taxon>Embryophyta</taxon>
        <taxon>Tracheophyta</taxon>
        <taxon>Spermatophyta</taxon>
        <taxon>Magnoliopsida</taxon>
        <taxon>eudicotyledons</taxon>
        <taxon>Gunneridae</taxon>
        <taxon>Pentapetalae</taxon>
        <taxon>rosids</taxon>
        <taxon>fabids</taxon>
        <taxon>Rosales</taxon>
        <taxon>Rosaceae</taxon>
        <taxon>Amygdaloideae</taxon>
        <taxon>Amygdaleae</taxon>
        <taxon>Prunus</taxon>
    </lineage>
</organism>
<evidence type="ECO:0000256" key="1">
    <source>
        <dbReference type="SAM" id="MobiDB-lite"/>
    </source>
</evidence>
<name>A0AAD4YM94_PRUDU</name>
<keyword evidence="3" id="KW-1185">Reference proteome</keyword>
<dbReference type="EMBL" id="JAJFAZ020000008">
    <property type="protein sequence ID" value="KAI5313568.1"/>
    <property type="molecule type" value="Genomic_DNA"/>
</dbReference>
<comment type="caution">
    <text evidence="2">The sequence shown here is derived from an EMBL/GenBank/DDBJ whole genome shotgun (WGS) entry which is preliminary data.</text>
</comment>
<feature type="region of interest" description="Disordered" evidence="1">
    <location>
        <begin position="87"/>
        <end position="107"/>
    </location>
</feature>
<dbReference type="Proteomes" id="UP001054821">
    <property type="component" value="Chromosome 8"/>
</dbReference>
<feature type="region of interest" description="Disordered" evidence="1">
    <location>
        <begin position="1"/>
        <end position="74"/>
    </location>
</feature>
<evidence type="ECO:0000313" key="2">
    <source>
        <dbReference type="EMBL" id="KAI5313568.1"/>
    </source>
</evidence>
<feature type="compositionally biased region" description="Basic and acidic residues" evidence="1">
    <location>
        <begin position="1"/>
        <end position="11"/>
    </location>
</feature>
<accession>A0AAD4YM94</accession>
<gene>
    <name evidence="2" type="ORF">L3X38_042744</name>
</gene>
<protein>
    <submittedName>
        <fullName evidence="2">Uncharacterized protein</fullName>
    </submittedName>
</protein>